<gene>
    <name evidence="1" type="ORF">PCOR1329_LOCUS52042</name>
</gene>
<dbReference type="Proteomes" id="UP001189429">
    <property type="component" value="Unassembled WGS sequence"/>
</dbReference>
<evidence type="ECO:0008006" key="3">
    <source>
        <dbReference type="Google" id="ProtNLM"/>
    </source>
</evidence>
<sequence>MLTEPQALDSCLWANRQVSDWVVVLHSFEEYLHSALFADGTRLDALLRSWSARLAPRRVALFELFQEPFGGPRAPSARSVLSSWTHKRGDLLKGKRGGEWLKAAGNHLKPFSFVADPLNVVHSAVHLAQPRGDGQGIVAMEDRVLRVNHYIDLGVNSSRCLHELGGCEVSDGSIAWAEDAVIARREKRAFMGTVAWPQPRTRTPSILPYCYSWQY</sequence>
<evidence type="ECO:0000313" key="2">
    <source>
        <dbReference type="Proteomes" id="UP001189429"/>
    </source>
</evidence>
<accession>A0ABN9UVD0</accession>
<comment type="caution">
    <text evidence="1">The sequence shown here is derived from an EMBL/GenBank/DDBJ whole genome shotgun (WGS) entry which is preliminary data.</text>
</comment>
<reference evidence="1" key="1">
    <citation type="submission" date="2023-10" db="EMBL/GenBank/DDBJ databases">
        <authorList>
            <person name="Chen Y."/>
            <person name="Shah S."/>
            <person name="Dougan E. K."/>
            <person name="Thang M."/>
            <person name="Chan C."/>
        </authorList>
    </citation>
    <scope>NUCLEOTIDE SEQUENCE [LARGE SCALE GENOMIC DNA]</scope>
</reference>
<keyword evidence="2" id="KW-1185">Reference proteome</keyword>
<organism evidence="1 2">
    <name type="scientific">Prorocentrum cordatum</name>
    <dbReference type="NCBI Taxonomy" id="2364126"/>
    <lineage>
        <taxon>Eukaryota</taxon>
        <taxon>Sar</taxon>
        <taxon>Alveolata</taxon>
        <taxon>Dinophyceae</taxon>
        <taxon>Prorocentrales</taxon>
        <taxon>Prorocentraceae</taxon>
        <taxon>Prorocentrum</taxon>
    </lineage>
</organism>
<name>A0ABN9UVD0_9DINO</name>
<evidence type="ECO:0000313" key="1">
    <source>
        <dbReference type="EMBL" id="CAK0864079.1"/>
    </source>
</evidence>
<protein>
    <recommendedName>
        <fullName evidence="3">Phospholipase B-like</fullName>
    </recommendedName>
</protein>
<dbReference type="EMBL" id="CAUYUJ010016327">
    <property type="protein sequence ID" value="CAK0864079.1"/>
    <property type="molecule type" value="Genomic_DNA"/>
</dbReference>
<proteinExistence type="predicted"/>